<dbReference type="Pfam" id="PF02353">
    <property type="entry name" value="CMAS"/>
    <property type="match status" value="1"/>
</dbReference>
<keyword evidence="3" id="KW-0808">Transferase</keyword>
<evidence type="ECO:0000256" key="1">
    <source>
        <dbReference type="ARBA" id="ARBA00010815"/>
    </source>
</evidence>
<dbReference type="CDD" id="cd02440">
    <property type="entry name" value="AdoMet_MTases"/>
    <property type="match status" value="1"/>
</dbReference>
<dbReference type="RefSeq" id="WP_030432754.1">
    <property type="nucleotide sequence ID" value="NZ_JOEF01000031.1"/>
</dbReference>
<keyword evidence="2" id="KW-0489">Methyltransferase</keyword>
<accession>A0A1G9U4J4</accession>
<dbReference type="PANTHER" id="PTHR43667:SF1">
    <property type="entry name" value="CYCLOPROPANE-FATTY-ACYL-PHOSPHOLIPID SYNTHASE"/>
    <property type="match status" value="1"/>
</dbReference>
<evidence type="ECO:0000256" key="4">
    <source>
        <dbReference type="ARBA" id="ARBA00022691"/>
    </source>
</evidence>
<dbReference type="InterPro" id="IPR029063">
    <property type="entry name" value="SAM-dependent_MTases_sf"/>
</dbReference>
<protein>
    <submittedName>
        <fullName evidence="6">Cyclopropane fatty-acyl-phospholipid synthase</fullName>
    </submittedName>
</protein>
<keyword evidence="7" id="KW-1185">Reference proteome</keyword>
<keyword evidence="5" id="KW-0443">Lipid metabolism</keyword>
<gene>
    <name evidence="6" type="ORF">SAMN04489726_2177</name>
</gene>
<evidence type="ECO:0000313" key="6">
    <source>
        <dbReference type="EMBL" id="SDM54867.1"/>
    </source>
</evidence>
<dbReference type="GO" id="GO:0008168">
    <property type="term" value="F:methyltransferase activity"/>
    <property type="evidence" value="ECO:0007669"/>
    <property type="project" value="UniProtKB-KW"/>
</dbReference>
<dbReference type="Gene3D" id="3.40.50.150">
    <property type="entry name" value="Vaccinia Virus protein VP39"/>
    <property type="match status" value="1"/>
</dbReference>
<evidence type="ECO:0000256" key="2">
    <source>
        <dbReference type="ARBA" id="ARBA00022603"/>
    </source>
</evidence>
<comment type="similarity">
    <text evidence="1">Belongs to the CFA/CMAS family.</text>
</comment>
<dbReference type="GO" id="GO:0032259">
    <property type="term" value="P:methylation"/>
    <property type="evidence" value="ECO:0007669"/>
    <property type="project" value="UniProtKB-KW"/>
</dbReference>
<sequence>MPDRLADQMAFARAFVEARDAVEEGYYADLARRHSPAELRRHYLTSMAKPLLGRAIGGPVEFYDTWGRIMRHAWLSLSFGVYGEGHRALPDPATRLAAAQVNTVDLAWDPALTAAPPQSLLVDVGTGRGNSAARLALAHPAARVVTLTLSPEQAEIARRIAARLGIADRVEVRVADVLDPASTADLVGRADGVTAIEVAGHFPEERSADGFRAMAALLKPGAPLTLMDPVLDRPGSLVHDFAGLFTWRFRPAVHYRDSLRAAGLTGLRLTDLSEAYWPTWRDTGTVMAARMDRLRAEFGPVLAHVWQRIFQHRAWPLGRTVHYARMTGYAQNGTSA</sequence>
<name>A0A1G9U4J4_ALLAB</name>
<dbReference type="AlphaFoldDB" id="A0A1G9U4J4"/>
<evidence type="ECO:0000256" key="3">
    <source>
        <dbReference type="ARBA" id="ARBA00022679"/>
    </source>
</evidence>
<dbReference type="GO" id="GO:0006629">
    <property type="term" value="P:lipid metabolic process"/>
    <property type="evidence" value="ECO:0007669"/>
    <property type="project" value="UniProtKB-KW"/>
</dbReference>
<proteinExistence type="inferred from homology"/>
<dbReference type="InterPro" id="IPR050723">
    <property type="entry name" value="CFA/CMAS"/>
</dbReference>
<dbReference type="Proteomes" id="UP000183376">
    <property type="component" value="Chromosome I"/>
</dbReference>
<organism evidence="6 7">
    <name type="scientific">Allokutzneria albata</name>
    <name type="common">Kibdelosporangium albatum</name>
    <dbReference type="NCBI Taxonomy" id="211114"/>
    <lineage>
        <taxon>Bacteria</taxon>
        <taxon>Bacillati</taxon>
        <taxon>Actinomycetota</taxon>
        <taxon>Actinomycetes</taxon>
        <taxon>Pseudonocardiales</taxon>
        <taxon>Pseudonocardiaceae</taxon>
        <taxon>Allokutzneria</taxon>
    </lineage>
</organism>
<dbReference type="PANTHER" id="PTHR43667">
    <property type="entry name" value="CYCLOPROPANE-FATTY-ACYL-PHOSPHOLIPID SYNTHASE"/>
    <property type="match status" value="1"/>
</dbReference>
<reference evidence="6 7" key="1">
    <citation type="submission" date="2016-10" db="EMBL/GenBank/DDBJ databases">
        <authorList>
            <person name="de Groot N.N."/>
        </authorList>
    </citation>
    <scope>NUCLEOTIDE SEQUENCE [LARGE SCALE GENOMIC DNA]</scope>
    <source>
        <strain evidence="6 7">DSM 44149</strain>
    </source>
</reference>
<dbReference type="OrthoDB" id="474235at2"/>
<dbReference type="SUPFAM" id="SSF53335">
    <property type="entry name" value="S-adenosyl-L-methionine-dependent methyltransferases"/>
    <property type="match status" value="1"/>
</dbReference>
<dbReference type="eggNOG" id="COG2230">
    <property type="taxonomic scope" value="Bacteria"/>
</dbReference>
<dbReference type="STRING" id="211114.SAMN04489726_2177"/>
<dbReference type="EMBL" id="LT629701">
    <property type="protein sequence ID" value="SDM54867.1"/>
    <property type="molecule type" value="Genomic_DNA"/>
</dbReference>
<keyword evidence="4" id="KW-0949">S-adenosyl-L-methionine</keyword>
<evidence type="ECO:0000313" key="7">
    <source>
        <dbReference type="Proteomes" id="UP000183376"/>
    </source>
</evidence>
<evidence type="ECO:0000256" key="5">
    <source>
        <dbReference type="ARBA" id="ARBA00023098"/>
    </source>
</evidence>